<name>A0A150RGZ0_SORCE</name>
<dbReference type="AlphaFoldDB" id="A0A150RGZ0"/>
<dbReference type="Proteomes" id="UP000075515">
    <property type="component" value="Unassembled WGS sequence"/>
</dbReference>
<accession>A0A150RGZ0</accession>
<gene>
    <name evidence="1" type="ORF">BE18_32270</name>
</gene>
<dbReference type="EMBL" id="JEMC01003651">
    <property type="protein sequence ID" value="KYF79549.1"/>
    <property type="molecule type" value="Genomic_DNA"/>
</dbReference>
<sequence>MLVERYLPWALEQADAWVATMDPALLPALPMGHIVRYECADEFGCPYSHKVWSRSKQRWAVCGPNDCGDGRCKPCPEWFGSLANLAIKGWCSYVCIVDAEVVGSAGTIISSFRGVPVSFSYIDGEWKMLK</sequence>
<evidence type="ECO:0000313" key="1">
    <source>
        <dbReference type="EMBL" id="KYF79549.1"/>
    </source>
</evidence>
<reference evidence="1 2" key="1">
    <citation type="submission" date="2014-02" db="EMBL/GenBank/DDBJ databases">
        <title>The small core and large imbalanced accessory genome model reveals a collaborative survival strategy of Sorangium cellulosum strains in nature.</title>
        <authorList>
            <person name="Han K."/>
            <person name="Peng R."/>
            <person name="Blom J."/>
            <person name="Li Y.-Z."/>
        </authorList>
    </citation>
    <scope>NUCLEOTIDE SEQUENCE [LARGE SCALE GENOMIC DNA]</scope>
    <source>
        <strain evidence="1 2">So0149</strain>
    </source>
</reference>
<protein>
    <submittedName>
        <fullName evidence="1">Uncharacterized protein</fullName>
    </submittedName>
</protein>
<comment type="caution">
    <text evidence="1">The sequence shown here is derived from an EMBL/GenBank/DDBJ whole genome shotgun (WGS) entry which is preliminary data.</text>
</comment>
<evidence type="ECO:0000313" key="2">
    <source>
        <dbReference type="Proteomes" id="UP000075515"/>
    </source>
</evidence>
<proteinExistence type="predicted"/>
<organism evidence="1 2">
    <name type="scientific">Sorangium cellulosum</name>
    <name type="common">Polyangium cellulosum</name>
    <dbReference type="NCBI Taxonomy" id="56"/>
    <lineage>
        <taxon>Bacteria</taxon>
        <taxon>Pseudomonadati</taxon>
        <taxon>Myxococcota</taxon>
        <taxon>Polyangia</taxon>
        <taxon>Polyangiales</taxon>
        <taxon>Polyangiaceae</taxon>
        <taxon>Sorangium</taxon>
    </lineage>
</organism>